<feature type="transmembrane region" description="Helical" evidence="9">
    <location>
        <begin position="372"/>
        <end position="394"/>
    </location>
</feature>
<dbReference type="PRINTS" id="PR01259">
    <property type="entry name" value="NACAEXCHNGR"/>
</dbReference>
<evidence type="ECO:0000256" key="8">
    <source>
        <dbReference type="ARBA" id="ARBA00023136"/>
    </source>
</evidence>
<keyword evidence="5 9" id="KW-0812">Transmembrane</keyword>
<dbReference type="InterPro" id="IPR051171">
    <property type="entry name" value="CaCA"/>
</dbReference>
<keyword evidence="3" id="KW-0050">Antiport</keyword>
<evidence type="ECO:0000256" key="9">
    <source>
        <dbReference type="SAM" id="Phobius"/>
    </source>
</evidence>
<keyword evidence="7" id="KW-0406">Ion transport</keyword>
<feature type="transmembrane region" description="Helical" evidence="9">
    <location>
        <begin position="163"/>
        <end position="187"/>
    </location>
</feature>
<evidence type="ECO:0000259" key="10">
    <source>
        <dbReference type="Pfam" id="PF01699"/>
    </source>
</evidence>
<dbReference type="InParanoid" id="A0A482XP56"/>
<comment type="subcellular location">
    <subcellularLocation>
        <location evidence="1">Endomembrane system</location>
        <topology evidence="1">Multi-pass membrane protein</topology>
    </subcellularLocation>
</comment>
<keyword evidence="12" id="KW-1185">Reference proteome</keyword>
<keyword evidence="8 9" id="KW-0472">Membrane</keyword>
<organism evidence="11 12">
    <name type="scientific">Laodelphax striatellus</name>
    <name type="common">Small brown planthopper</name>
    <name type="synonym">Delphax striatella</name>
    <dbReference type="NCBI Taxonomy" id="195883"/>
    <lineage>
        <taxon>Eukaryota</taxon>
        <taxon>Metazoa</taxon>
        <taxon>Ecdysozoa</taxon>
        <taxon>Arthropoda</taxon>
        <taxon>Hexapoda</taxon>
        <taxon>Insecta</taxon>
        <taxon>Pterygota</taxon>
        <taxon>Neoptera</taxon>
        <taxon>Paraneoptera</taxon>
        <taxon>Hemiptera</taxon>
        <taxon>Auchenorrhyncha</taxon>
        <taxon>Fulgoroidea</taxon>
        <taxon>Delphacidae</taxon>
        <taxon>Criomorphinae</taxon>
        <taxon>Laodelphax</taxon>
    </lineage>
</organism>
<reference evidence="11 12" key="1">
    <citation type="journal article" date="2017" name="Gigascience">
        <title>Genome sequence of the small brown planthopper, Laodelphax striatellus.</title>
        <authorList>
            <person name="Zhu J."/>
            <person name="Jiang F."/>
            <person name="Wang X."/>
            <person name="Yang P."/>
            <person name="Bao Y."/>
            <person name="Zhao W."/>
            <person name="Wang W."/>
            <person name="Lu H."/>
            <person name="Wang Q."/>
            <person name="Cui N."/>
            <person name="Li J."/>
            <person name="Chen X."/>
            <person name="Luo L."/>
            <person name="Yu J."/>
            <person name="Kang L."/>
            <person name="Cui F."/>
        </authorList>
    </citation>
    <scope>NUCLEOTIDE SEQUENCE [LARGE SCALE GENOMIC DNA]</scope>
    <source>
        <strain evidence="11">Lst14</strain>
    </source>
</reference>
<evidence type="ECO:0000256" key="4">
    <source>
        <dbReference type="ARBA" id="ARBA00022568"/>
    </source>
</evidence>
<dbReference type="GO" id="GO:0012505">
    <property type="term" value="C:endomembrane system"/>
    <property type="evidence" value="ECO:0007669"/>
    <property type="project" value="UniProtKB-SubCell"/>
</dbReference>
<dbReference type="GO" id="GO:0042383">
    <property type="term" value="C:sarcolemma"/>
    <property type="evidence" value="ECO:0007669"/>
    <property type="project" value="TreeGrafter"/>
</dbReference>
<dbReference type="STRING" id="195883.A0A482XP56"/>
<evidence type="ECO:0000256" key="7">
    <source>
        <dbReference type="ARBA" id="ARBA00023065"/>
    </source>
</evidence>
<evidence type="ECO:0000313" key="11">
    <source>
        <dbReference type="EMBL" id="RZF47516.1"/>
    </source>
</evidence>
<dbReference type="GO" id="GO:0098703">
    <property type="term" value="P:calcium ion import across plasma membrane"/>
    <property type="evidence" value="ECO:0007669"/>
    <property type="project" value="TreeGrafter"/>
</dbReference>
<evidence type="ECO:0000256" key="3">
    <source>
        <dbReference type="ARBA" id="ARBA00022449"/>
    </source>
</evidence>
<dbReference type="Proteomes" id="UP000291343">
    <property type="component" value="Unassembled WGS sequence"/>
</dbReference>
<proteinExistence type="predicted"/>
<gene>
    <name evidence="11" type="ORF">LSTR_LSTR014155</name>
</gene>
<evidence type="ECO:0000256" key="1">
    <source>
        <dbReference type="ARBA" id="ARBA00004127"/>
    </source>
</evidence>
<dbReference type="Gene3D" id="1.20.1420.30">
    <property type="entry name" value="NCX, central ion-binding region"/>
    <property type="match status" value="1"/>
</dbReference>
<dbReference type="InterPro" id="IPR038081">
    <property type="entry name" value="CalX-like_sf"/>
</dbReference>
<dbReference type="InterPro" id="IPR004837">
    <property type="entry name" value="NaCa_Exmemb"/>
</dbReference>
<feature type="domain" description="Sodium/calcium exchanger membrane region" evidence="10">
    <location>
        <begin position="166"/>
        <end position="213"/>
    </location>
</feature>
<sequence>MSADMLRTFETKTIPIDLIPEHCYEKNVSFYVQLGPPEEAGSTPNEDILKKSPDELTLDEKVALEGRPKLGTLYKIQVNIRESDEFKHTVDKLMEKSGSSALTVSTTSWKEQFTEAVRVNAGGDDEEGEGGEPSEPSAFDYVMHILSVFWKVLFASVPPTDIWSGYLCFVLSIIWIGVLTAFIGDLASHFGCTVGVRDSVTAITFVALGTSVPAYYKGWACFWASIMWIGILTAIIGDVASHFGCTVGILDSVTAITLVAMGTSLPGKHNHNNRCNEVMAAIQDSTADNSVGNVTGSNAVNVFLGIGVAWSLAAIYHSYHGNQFLVSPGNLAFSVTLFCSEAVVAIIILLVRRSKFVGGELGGPRNYKYITSMLFFGLWLIYIVLSTLEAYQVITF</sequence>
<dbReference type="GO" id="GO:0098794">
    <property type="term" value="C:postsynapse"/>
    <property type="evidence" value="ECO:0007669"/>
    <property type="project" value="TreeGrafter"/>
</dbReference>
<keyword evidence="4" id="KW-0109">Calcium transport</keyword>
<feature type="transmembrane region" description="Helical" evidence="9">
    <location>
        <begin position="299"/>
        <end position="319"/>
    </location>
</feature>
<dbReference type="Gene3D" id="2.60.40.2030">
    <property type="match status" value="1"/>
</dbReference>
<feature type="domain" description="Sodium/calcium exchanger membrane region" evidence="10">
    <location>
        <begin position="218"/>
        <end position="387"/>
    </location>
</feature>
<dbReference type="PANTHER" id="PTHR11878">
    <property type="entry name" value="SODIUM/CALCIUM EXCHANGER"/>
    <property type="match status" value="1"/>
</dbReference>
<feature type="transmembrane region" description="Helical" evidence="9">
    <location>
        <begin position="331"/>
        <end position="351"/>
    </location>
</feature>
<feature type="transmembrane region" description="Helical" evidence="9">
    <location>
        <begin position="222"/>
        <end position="240"/>
    </location>
</feature>
<feature type="transmembrane region" description="Helical" evidence="9">
    <location>
        <begin position="199"/>
        <end position="216"/>
    </location>
</feature>
<comment type="caution">
    <text evidence="11">The sequence shown here is derived from an EMBL/GenBank/DDBJ whole genome shotgun (WGS) entry which is preliminary data.</text>
</comment>
<evidence type="ECO:0000256" key="2">
    <source>
        <dbReference type="ARBA" id="ARBA00022448"/>
    </source>
</evidence>
<accession>A0A482XP56</accession>
<dbReference type="OrthoDB" id="418484at2759"/>
<keyword evidence="4" id="KW-0106">Calcium</keyword>
<dbReference type="AlphaFoldDB" id="A0A482XP56"/>
<name>A0A482XP56_LAOST</name>
<evidence type="ECO:0000256" key="6">
    <source>
        <dbReference type="ARBA" id="ARBA00022989"/>
    </source>
</evidence>
<dbReference type="EMBL" id="QKKF02004090">
    <property type="protein sequence ID" value="RZF47516.1"/>
    <property type="molecule type" value="Genomic_DNA"/>
</dbReference>
<evidence type="ECO:0000313" key="12">
    <source>
        <dbReference type="Proteomes" id="UP000291343"/>
    </source>
</evidence>
<dbReference type="GO" id="GO:0030424">
    <property type="term" value="C:axon"/>
    <property type="evidence" value="ECO:0007669"/>
    <property type="project" value="TreeGrafter"/>
</dbReference>
<dbReference type="PANTHER" id="PTHR11878:SF65">
    <property type="entry name" value="NA_CA-EXCHANGE PROTEIN, ISOFORM G"/>
    <property type="match status" value="1"/>
</dbReference>
<keyword evidence="2" id="KW-0813">Transport</keyword>
<dbReference type="InterPro" id="IPR004836">
    <property type="entry name" value="Na_Ca_Ex"/>
</dbReference>
<evidence type="ECO:0000256" key="5">
    <source>
        <dbReference type="ARBA" id="ARBA00022692"/>
    </source>
</evidence>
<keyword evidence="6 9" id="KW-1133">Transmembrane helix</keyword>
<dbReference type="Pfam" id="PF01699">
    <property type="entry name" value="Na_Ca_ex"/>
    <property type="match status" value="2"/>
</dbReference>
<dbReference type="InterPro" id="IPR044880">
    <property type="entry name" value="NCX_ion-bd_dom_sf"/>
</dbReference>
<dbReference type="GO" id="GO:0005432">
    <property type="term" value="F:calcium:sodium antiporter activity"/>
    <property type="evidence" value="ECO:0007669"/>
    <property type="project" value="InterPro"/>
</dbReference>
<protein>
    <recommendedName>
        <fullName evidence="10">Sodium/calcium exchanger membrane region domain-containing protein</fullName>
    </recommendedName>
</protein>